<gene>
    <name evidence="1" type="ORF">DFQ50_101628</name>
</gene>
<protein>
    <recommendedName>
        <fullName evidence="3">Secreted protein</fullName>
    </recommendedName>
</protein>
<organism evidence="1 2">
    <name type="scientific">Pseudocitrobacter faecalis</name>
    <dbReference type="NCBI Taxonomy" id="1398493"/>
    <lineage>
        <taxon>Bacteria</taxon>
        <taxon>Pseudomonadati</taxon>
        <taxon>Pseudomonadota</taxon>
        <taxon>Gammaproteobacteria</taxon>
        <taxon>Enterobacterales</taxon>
        <taxon>Enterobacteriaceae</taxon>
        <taxon>Pseudocitrobacter</taxon>
    </lineage>
</organism>
<dbReference type="Proteomes" id="UP000253201">
    <property type="component" value="Unassembled WGS sequence"/>
</dbReference>
<dbReference type="EMBL" id="QNRL01000001">
    <property type="protein sequence ID" value="RBP15142.1"/>
    <property type="molecule type" value="Genomic_DNA"/>
</dbReference>
<proteinExistence type="predicted"/>
<accession>A0ABX9G4C6</accession>
<evidence type="ECO:0000313" key="1">
    <source>
        <dbReference type="EMBL" id="RBP15142.1"/>
    </source>
</evidence>
<sequence length="132" mass="15245">MNIYTLIIFSIISFSSYAANQYSRVFENDEFLVILDIKCSPCGLDCKNIHYHLFNKIKNLDITGPATTLTTGTINNFRGYVFSKDNIIYSFIESDTENTWNLLISKKQEKSKEQPYQEEKTQIALIFDNSTC</sequence>
<dbReference type="RefSeq" id="WP_113857117.1">
    <property type="nucleotide sequence ID" value="NZ_QNRL01000001.1"/>
</dbReference>
<evidence type="ECO:0008006" key="3">
    <source>
        <dbReference type="Google" id="ProtNLM"/>
    </source>
</evidence>
<keyword evidence="2" id="KW-1185">Reference proteome</keyword>
<reference evidence="1 2" key="1">
    <citation type="submission" date="2018-06" db="EMBL/GenBank/DDBJ databases">
        <title>Genomic Encyclopedia of Type Strains, Phase IV (KMG-IV): sequencing the most valuable type-strain genomes for metagenomic binning, comparative biology and taxonomic classification.</title>
        <authorList>
            <person name="Goeker M."/>
        </authorList>
    </citation>
    <scope>NUCLEOTIDE SEQUENCE [LARGE SCALE GENOMIC DNA]</scope>
    <source>
        <strain evidence="1 2">DSM 27453</strain>
    </source>
</reference>
<name>A0ABX9G4C6_9ENTR</name>
<comment type="caution">
    <text evidence="1">The sequence shown here is derived from an EMBL/GenBank/DDBJ whole genome shotgun (WGS) entry which is preliminary data.</text>
</comment>
<evidence type="ECO:0000313" key="2">
    <source>
        <dbReference type="Proteomes" id="UP000253201"/>
    </source>
</evidence>